<comment type="similarity">
    <text evidence="2 9">Belongs to the protein disulfide isomerase family.</text>
</comment>
<comment type="catalytic activity">
    <reaction evidence="1">
        <text>Catalyzes the rearrangement of -S-S- bonds in proteins.</text>
        <dbReference type="EC" id="5.3.4.1"/>
    </reaction>
</comment>
<name>A0A3L6L4C2_9TRYP</name>
<keyword evidence="4 10" id="KW-0732">Signal</keyword>
<keyword evidence="8" id="KW-0676">Redox-active center</keyword>
<dbReference type="FunFam" id="3.40.30.10:FF:000032">
    <property type="entry name" value="Protein disulfide-isomerase A6 homolog"/>
    <property type="match status" value="1"/>
</dbReference>
<evidence type="ECO:0000256" key="1">
    <source>
        <dbReference type="ARBA" id="ARBA00001182"/>
    </source>
</evidence>
<dbReference type="InterPro" id="IPR017937">
    <property type="entry name" value="Thioredoxin_CS"/>
</dbReference>
<dbReference type="EMBL" id="QSBY01000007">
    <property type="protein sequence ID" value="RHW71503.1"/>
    <property type="molecule type" value="Genomic_DNA"/>
</dbReference>
<dbReference type="PRINTS" id="PR00421">
    <property type="entry name" value="THIOREDOXIN"/>
</dbReference>
<proteinExistence type="inferred from homology"/>
<evidence type="ECO:0000256" key="8">
    <source>
        <dbReference type="ARBA" id="ARBA00023284"/>
    </source>
</evidence>
<dbReference type="GO" id="GO:0005783">
    <property type="term" value="C:endoplasmic reticulum"/>
    <property type="evidence" value="ECO:0007669"/>
    <property type="project" value="TreeGrafter"/>
</dbReference>
<dbReference type="GO" id="GO:0006457">
    <property type="term" value="P:protein folding"/>
    <property type="evidence" value="ECO:0007669"/>
    <property type="project" value="TreeGrafter"/>
</dbReference>
<dbReference type="InterPro" id="IPR013766">
    <property type="entry name" value="Thioredoxin_domain"/>
</dbReference>
<accession>A0A3L6L4C2</accession>
<evidence type="ECO:0000256" key="4">
    <source>
        <dbReference type="ARBA" id="ARBA00022729"/>
    </source>
</evidence>
<comment type="caution">
    <text evidence="12">The sequence shown here is derived from an EMBL/GenBank/DDBJ whole genome shotgun (WGS) entry which is preliminary data.</text>
</comment>
<evidence type="ECO:0000256" key="9">
    <source>
        <dbReference type="RuleBase" id="RU004208"/>
    </source>
</evidence>
<keyword evidence="7 12" id="KW-0413">Isomerase</keyword>
<dbReference type="InterPro" id="IPR005788">
    <property type="entry name" value="PDI_thioredoxin-like_dom"/>
</dbReference>
<dbReference type="PANTHER" id="PTHR45672:SF16">
    <property type="entry name" value="DISULFIDE ISOMERASE, PUTATIVE-RELATED"/>
    <property type="match status" value="1"/>
</dbReference>
<dbReference type="InterPro" id="IPR036249">
    <property type="entry name" value="Thioredoxin-like_sf"/>
</dbReference>
<evidence type="ECO:0000259" key="11">
    <source>
        <dbReference type="PROSITE" id="PS51352"/>
    </source>
</evidence>
<dbReference type="PROSITE" id="PS00194">
    <property type="entry name" value="THIOREDOXIN_1"/>
    <property type="match status" value="1"/>
</dbReference>
<dbReference type="NCBIfam" id="TIGR01126">
    <property type="entry name" value="pdi_dom"/>
    <property type="match status" value="1"/>
</dbReference>
<dbReference type="PROSITE" id="PS51352">
    <property type="entry name" value="THIOREDOXIN_2"/>
    <property type="match status" value="1"/>
</dbReference>
<evidence type="ECO:0000313" key="12">
    <source>
        <dbReference type="EMBL" id="RHW71503.1"/>
    </source>
</evidence>
<feature type="signal peptide" evidence="10">
    <location>
        <begin position="1"/>
        <end position="21"/>
    </location>
</feature>
<sequence length="135" mass="15447">MRNSFALLLLSVAIAFVTVCSFADEAKDSVELTPDNFDKVALDTEKHVFVMFYAPWCGHCKRLKPKWEELAKEMKDETSVVIARLDADKHRNVAERFDVRGYPTLLLFARSKKEGLRYEGARDVAALKEFVKSNM</sequence>
<organism evidence="12">
    <name type="scientific">Trypanosoma brucei equiperdum</name>
    <dbReference type="NCBI Taxonomy" id="630700"/>
    <lineage>
        <taxon>Eukaryota</taxon>
        <taxon>Discoba</taxon>
        <taxon>Euglenozoa</taxon>
        <taxon>Kinetoplastea</taxon>
        <taxon>Metakinetoplastina</taxon>
        <taxon>Trypanosomatida</taxon>
        <taxon>Trypanosomatidae</taxon>
        <taxon>Trypanosoma</taxon>
    </lineage>
</organism>
<dbReference type="AlphaFoldDB" id="A0A3L6L4C2"/>
<dbReference type="Pfam" id="PF00085">
    <property type="entry name" value="Thioredoxin"/>
    <property type="match status" value="1"/>
</dbReference>
<dbReference type="PANTHER" id="PTHR45672">
    <property type="entry name" value="PROTEIN DISULFIDE-ISOMERASE C17H9.14C-RELATED"/>
    <property type="match status" value="1"/>
</dbReference>
<protein>
    <recommendedName>
        <fullName evidence="3">protein disulfide-isomerase</fullName>
        <ecNumber evidence="3">5.3.4.1</ecNumber>
    </recommendedName>
</protein>
<dbReference type="SUPFAM" id="SSF52833">
    <property type="entry name" value="Thioredoxin-like"/>
    <property type="match status" value="1"/>
</dbReference>
<feature type="chain" id="PRO_5018290177" description="protein disulfide-isomerase" evidence="10">
    <location>
        <begin position="22"/>
        <end position="135"/>
    </location>
</feature>
<dbReference type="Gene3D" id="3.40.30.10">
    <property type="entry name" value="Glutaredoxin"/>
    <property type="match status" value="1"/>
</dbReference>
<keyword evidence="5" id="KW-0677">Repeat</keyword>
<evidence type="ECO:0000256" key="10">
    <source>
        <dbReference type="SAM" id="SignalP"/>
    </source>
</evidence>
<keyword evidence="6" id="KW-1015">Disulfide bond</keyword>
<dbReference type="GO" id="GO:0003756">
    <property type="term" value="F:protein disulfide isomerase activity"/>
    <property type="evidence" value="ECO:0007669"/>
    <property type="project" value="UniProtKB-EC"/>
</dbReference>
<evidence type="ECO:0000256" key="3">
    <source>
        <dbReference type="ARBA" id="ARBA00012723"/>
    </source>
</evidence>
<dbReference type="EC" id="5.3.4.1" evidence="3"/>
<evidence type="ECO:0000256" key="5">
    <source>
        <dbReference type="ARBA" id="ARBA00022737"/>
    </source>
</evidence>
<dbReference type="Proteomes" id="UP000266743">
    <property type="component" value="Chromosome 7"/>
</dbReference>
<feature type="domain" description="Thioredoxin" evidence="11">
    <location>
        <begin position="7"/>
        <end position="135"/>
    </location>
</feature>
<evidence type="ECO:0000256" key="6">
    <source>
        <dbReference type="ARBA" id="ARBA00023157"/>
    </source>
</evidence>
<evidence type="ECO:0000256" key="7">
    <source>
        <dbReference type="ARBA" id="ARBA00023235"/>
    </source>
</evidence>
<reference evidence="12" key="1">
    <citation type="submission" date="2018-09" db="EMBL/GenBank/DDBJ databases">
        <title>whole genome sequence of T. equiperdum IVM-t1 strain.</title>
        <authorList>
            <person name="Suganuma K."/>
        </authorList>
    </citation>
    <scope>NUCLEOTIDE SEQUENCE [LARGE SCALE GENOMIC DNA]</scope>
    <source>
        <strain evidence="12">IVM-t1</strain>
    </source>
</reference>
<gene>
    <name evidence="12" type="ORF">DPX39_070068800</name>
</gene>
<dbReference type="InterPro" id="IPR051063">
    <property type="entry name" value="PDI"/>
</dbReference>
<evidence type="ECO:0000256" key="2">
    <source>
        <dbReference type="ARBA" id="ARBA00006347"/>
    </source>
</evidence>